<organism evidence="2 3">
    <name type="scientific">Agromyces mediolanus</name>
    <name type="common">Corynebacterium mediolanum</name>
    <dbReference type="NCBI Taxonomy" id="41986"/>
    <lineage>
        <taxon>Bacteria</taxon>
        <taxon>Bacillati</taxon>
        <taxon>Actinomycetota</taxon>
        <taxon>Actinomycetes</taxon>
        <taxon>Micrococcales</taxon>
        <taxon>Microbacteriaceae</taxon>
        <taxon>Agromyces</taxon>
    </lineage>
</organism>
<feature type="transmembrane region" description="Helical" evidence="1">
    <location>
        <begin position="101"/>
        <end position="122"/>
    </location>
</feature>
<reference evidence="2" key="1">
    <citation type="journal article" date="2014" name="Int. J. Syst. Evol. Microbiol.">
        <title>Complete genome sequence of Corynebacterium casei LMG S-19264T (=DSM 44701T), isolated from a smear-ripened cheese.</title>
        <authorList>
            <consortium name="US DOE Joint Genome Institute (JGI-PGF)"/>
            <person name="Walter F."/>
            <person name="Albersmeier A."/>
            <person name="Kalinowski J."/>
            <person name="Ruckert C."/>
        </authorList>
    </citation>
    <scope>NUCLEOTIDE SEQUENCE</scope>
    <source>
        <strain evidence="2">JCM 3346</strain>
    </source>
</reference>
<keyword evidence="3" id="KW-1185">Reference proteome</keyword>
<protein>
    <submittedName>
        <fullName evidence="2">Uncharacterized protein</fullName>
    </submittedName>
</protein>
<keyword evidence="1" id="KW-0812">Transmembrane</keyword>
<keyword evidence="1" id="KW-1133">Transmembrane helix</keyword>
<gene>
    <name evidence="2" type="ORF">GCM10010196_26860</name>
</gene>
<evidence type="ECO:0000313" key="3">
    <source>
        <dbReference type="Proteomes" id="UP000610303"/>
    </source>
</evidence>
<sequence>MSAREPSVQPQYPSPAPPPSAALAVVSLVAGLVIVALQVAVQLVLPLIYSTTGGSADLVTLLNVVHLVQGVLVAMCAIVAVATGLIVLVRRGPGRARAGAGVALGGAALATLVATLLQSALLSAF</sequence>
<name>A0A918CMD8_AGRME</name>
<dbReference type="RefSeq" id="WP_189085841.1">
    <property type="nucleotide sequence ID" value="NZ_BMRJ01000002.1"/>
</dbReference>
<feature type="transmembrane region" description="Helical" evidence="1">
    <location>
        <begin position="65"/>
        <end position="89"/>
    </location>
</feature>
<feature type="transmembrane region" description="Helical" evidence="1">
    <location>
        <begin position="21"/>
        <end position="45"/>
    </location>
</feature>
<dbReference type="AlphaFoldDB" id="A0A918CMD8"/>
<dbReference type="Proteomes" id="UP000610303">
    <property type="component" value="Unassembled WGS sequence"/>
</dbReference>
<keyword evidence="1" id="KW-0472">Membrane</keyword>
<evidence type="ECO:0000256" key="1">
    <source>
        <dbReference type="SAM" id="Phobius"/>
    </source>
</evidence>
<dbReference type="EMBL" id="BMRJ01000002">
    <property type="protein sequence ID" value="GGR31267.1"/>
    <property type="molecule type" value="Genomic_DNA"/>
</dbReference>
<accession>A0A918CMD8</accession>
<evidence type="ECO:0000313" key="2">
    <source>
        <dbReference type="EMBL" id="GGR31267.1"/>
    </source>
</evidence>
<reference evidence="2" key="2">
    <citation type="submission" date="2020-09" db="EMBL/GenBank/DDBJ databases">
        <authorList>
            <person name="Sun Q."/>
            <person name="Ohkuma M."/>
        </authorList>
    </citation>
    <scope>NUCLEOTIDE SEQUENCE</scope>
    <source>
        <strain evidence="2">JCM 3346</strain>
    </source>
</reference>
<comment type="caution">
    <text evidence="2">The sequence shown here is derived from an EMBL/GenBank/DDBJ whole genome shotgun (WGS) entry which is preliminary data.</text>
</comment>
<proteinExistence type="predicted"/>